<evidence type="ECO:0000313" key="18">
    <source>
        <dbReference type="EMBL" id="EMF10327.1"/>
    </source>
</evidence>
<comment type="subcellular location">
    <subcellularLocation>
        <location evidence="2">Membrane</location>
        <topology evidence="2">Lipid-anchor</topology>
        <topology evidence="2">GPI-anchor</topology>
    </subcellularLocation>
    <subcellularLocation>
        <location evidence="1">Membrane</location>
        <topology evidence="1">Multi-pass membrane protein</topology>
    </subcellularLocation>
    <subcellularLocation>
        <location evidence="3">Secreted</location>
    </subcellularLocation>
</comment>
<dbReference type="InterPro" id="IPR008427">
    <property type="entry name" value="Extracellular_membr_CFEM_dom"/>
</dbReference>
<evidence type="ECO:0000313" key="19">
    <source>
        <dbReference type="Proteomes" id="UP000016931"/>
    </source>
</evidence>
<keyword evidence="6" id="KW-0336">GPI-anchor</keyword>
<evidence type="ECO:0000256" key="8">
    <source>
        <dbReference type="ARBA" id="ARBA00022729"/>
    </source>
</evidence>
<keyword evidence="7 15" id="KW-0812">Transmembrane</keyword>
<feature type="domain" description="CFEM" evidence="17">
    <location>
        <begin position="54"/>
        <end position="118"/>
    </location>
</feature>
<evidence type="ECO:0000256" key="2">
    <source>
        <dbReference type="ARBA" id="ARBA00004589"/>
    </source>
</evidence>
<dbReference type="Proteomes" id="UP000016931">
    <property type="component" value="Unassembled WGS sequence"/>
</dbReference>
<dbReference type="Pfam" id="PF20684">
    <property type="entry name" value="Fung_rhodopsin"/>
    <property type="match status" value="1"/>
</dbReference>
<dbReference type="PANTHER" id="PTHR33048:SF47">
    <property type="entry name" value="INTEGRAL MEMBRANE PROTEIN-RELATED"/>
    <property type="match status" value="1"/>
</dbReference>
<evidence type="ECO:0000256" key="13">
    <source>
        <dbReference type="ARBA" id="ARBA00038359"/>
    </source>
</evidence>
<feature type="transmembrane region" description="Helical" evidence="15">
    <location>
        <begin position="248"/>
        <end position="268"/>
    </location>
</feature>
<proteinExistence type="inferred from homology"/>
<sequence length="579" mass="63122">MRLTITTSTTGRSLPVVFRTTTTLLLLLLLSIAVAGVDAQQHVYDMPLEEVVALLGTMPECGRTCLLNTIAISPCQAGNTTCTCENAEITAVTQACVLESCSVKHQLTTKNVTETICQRPIRDKRGPGLKSIIAGLVIATVALGLRMASKIHSPCAGNDGWSTTLWWDDAVVVFVLALAIPIDVSAVLLSHAGIGTDVWTLPFENITRILKIYYWDEDLYLTALPAVKISLLLTYLRIFQSRNFRRVVYLVIALNVCYAISFVLVSVFQCLPVSCAWNKWSGEYPCKCNNINAQGWASAGANVGLDVLTLSLPLPQLWAMQLNKRKKFWLMLMFCVGFLVTIISILRLQVLIQFGDSFNLTYDYVSVGYWSTAELHLSVVCASMPSIRNLLRRYVPYVMGQSTIDTNRGSRSGGGGGIGNHNASGLSTTAQNSTTRSGKSVKNITIRTMDSDEENFISLDDYHAANRTAPLQHVGDDDYGGGAGGGAARMVGRGGCSGNTPPPPIEVEEDWSHVRPHHGAGAGGVGGGNHLATASEEDAYTRRTTLTDTVCTVTPEEEEIEEIEHRGNRGKKGRWRRWF</sequence>
<dbReference type="Pfam" id="PF05730">
    <property type="entry name" value="CFEM"/>
    <property type="match status" value="1"/>
</dbReference>
<name>N1QF64_SPHMS</name>
<dbReference type="InterPro" id="IPR052337">
    <property type="entry name" value="SAT4-like"/>
</dbReference>
<comment type="similarity">
    <text evidence="13">Belongs to the SAT4 family.</text>
</comment>
<feature type="chain" id="PRO_5004109530" description="CFEM domain-containing protein" evidence="16">
    <location>
        <begin position="40"/>
        <end position="579"/>
    </location>
</feature>
<feature type="signal peptide" evidence="16">
    <location>
        <begin position="1"/>
        <end position="39"/>
    </location>
</feature>
<feature type="transmembrane region" description="Helical" evidence="15">
    <location>
        <begin position="132"/>
        <end position="149"/>
    </location>
</feature>
<evidence type="ECO:0000256" key="4">
    <source>
        <dbReference type="ARBA" id="ARBA00010031"/>
    </source>
</evidence>
<dbReference type="AlphaFoldDB" id="N1QF64"/>
<evidence type="ECO:0000256" key="14">
    <source>
        <dbReference type="SAM" id="MobiDB-lite"/>
    </source>
</evidence>
<keyword evidence="12" id="KW-0449">Lipoprotein</keyword>
<evidence type="ECO:0000256" key="16">
    <source>
        <dbReference type="SAM" id="SignalP"/>
    </source>
</evidence>
<reference evidence="18 19" key="1">
    <citation type="journal article" date="2012" name="PLoS Pathog.">
        <title>Diverse lifestyles and strategies of plant pathogenesis encoded in the genomes of eighteen Dothideomycetes fungi.</title>
        <authorList>
            <person name="Ohm R.A."/>
            <person name="Feau N."/>
            <person name="Henrissat B."/>
            <person name="Schoch C.L."/>
            <person name="Horwitz B.A."/>
            <person name="Barry K.W."/>
            <person name="Condon B.J."/>
            <person name="Copeland A.C."/>
            <person name="Dhillon B."/>
            <person name="Glaser F."/>
            <person name="Hesse C.N."/>
            <person name="Kosti I."/>
            <person name="LaButti K."/>
            <person name="Lindquist E.A."/>
            <person name="Lucas S."/>
            <person name="Salamov A.A."/>
            <person name="Bradshaw R.E."/>
            <person name="Ciuffetti L."/>
            <person name="Hamelin R.C."/>
            <person name="Kema G.H.J."/>
            <person name="Lawrence C."/>
            <person name="Scott J.A."/>
            <person name="Spatafora J.W."/>
            <person name="Turgeon B.G."/>
            <person name="de Wit P.J.G.M."/>
            <person name="Zhong S."/>
            <person name="Goodwin S.B."/>
            <person name="Grigoriev I.V."/>
        </authorList>
    </citation>
    <scope>NUCLEOTIDE SEQUENCE [LARGE SCALE GENOMIC DNA]</scope>
    <source>
        <strain evidence="18 19">SO2202</strain>
    </source>
</reference>
<evidence type="ECO:0000256" key="7">
    <source>
        <dbReference type="ARBA" id="ARBA00022692"/>
    </source>
</evidence>
<evidence type="ECO:0000256" key="6">
    <source>
        <dbReference type="ARBA" id="ARBA00022622"/>
    </source>
</evidence>
<evidence type="ECO:0000256" key="12">
    <source>
        <dbReference type="ARBA" id="ARBA00023288"/>
    </source>
</evidence>
<dbReference type="OrthoDB" id="2496787at2759"/>
<dbReference type="PANTHER" id="PTHR33048">
    <property type="entry name" value="PTH11-LIKE INTEGRAL MEMBRANE PROTEIN (AFU_ORTHOLOGUE AFUA_5G11245)"/>
    <property type="match status" value="1"/>
</dbReference>
<accession>N1QF64</accession>
<organism evidence="18 19">
    <name type="scientific">Sphaerulina musiva (strain SO2202)</name>
    <name type="common">Poplar stem canker fungus</name>
    <name type="synonym">Septoria musiva</name>
    <dbReference type="NCBI Taxonomy" id="692275"/>
    <lineage>
        <taxon>Eukaryota</taxon>
        <taxon>Fungi</taxon>
        <taxon>Dikarya</taxon>
        <taxon>Ascomycota</taxon>
        <taxon>Pezizomycotina</taxon>
        <taxon>Dothideomycetes</taxon>
        <taxon>Dothideomycetidae</taxon>
        <taxon>Mycosphaerellales</taxon>
        <taxon>Mycosphaerellaceae</taxon>
        <taxon>Sphaerulina</taxon>
    </lineage>
</organism>
<evidence type="ECO:0000256" key="9">
    <source>
        <dbReference type="ARBA" id="ARBA00022989"/>
    </source>
</evidence>
<evidence type="ECO:0000256" key="3">
    <source>
        <dbReference type="ARBA" id="ARBA00004613"/>
    </source>
</evidence>
<dbReference type="InterPro" id="IPR049326">
    <property type="entry name" value="Rhodopsin_dom_fungi"/>
</dbReference>
<dbReference type="RefSeq" id="XP_016758448.1">
    <property type="nucleotide sequence ID" value="XM_016906211.1"/>
</dbReference>
<evidence type="ECO:0000256" key="15">
    <source>
        <dbReference type="SAM" id="Phobius"/>
    </source>
</evidence>
<dbReference type="HOGENOM" id="CLU_028200_6_3_1"/>
<keyword evidence="6" id="KW-0325">Glycoprotein</keyword>
<dbReference type="SMART" id="SM00747">
    <property type="entry name" value="CFEM"/>
    <property type="match status" value="1"/>
</dbReference>
<feature type="compositionally biased region" description="Polar residues" evidence="14">
    <location>
        <begin position="426"/>
        <end position="440"/>
    </location>
</feature>
<dbReference type="PROSITE" id="PS00018">
    <property type="entry name" value="EF_HAND_1"/>
    <property type="match status" value="1"/>
</dbReference>
<dbReference type="GO" id="GO:0098552">
    <property type="term" value="C:side of membrane"/>
    <property type="evidence" value="ECO:0007669"/>
    <property type="project" value="UniProtKB-KW"/>
</dbReference>
<evidence type="ECO:0000259" key="17">
    <source>
        <dbReference type="SMART" id="SM00747"/>
    </source>
</evidence>
<evidence type="ECO:0000256" key="5">
    <source>
        <dbReference type="ARBA" id="ARBA00022525"/>
    </source>
</evidence>
<protein>
    <recommendedName>
        <fullName evidence="17">CFEM domain-containing protein</fullName>
    </recommendedName>
</protein>
<keyword evidence="5" id="KW-0964">Secreted</keyword>
<dbReference type="OMA" id="CKCNNIN"/>
<dbReference type="EMBL" id="KB456267">
    <property type="protein sequence ID" value="EMF10327.1"/>
    <property type="molecule type" value="Genomic_DNA"/>
</dbReference>
<keyword evidence="9 15" id="KW-1133">Transmembrane helix</keyword>
<dbReference type="GeneID" id="27903348"/>
<feature type="region of interest" description="Disordered" evidence="14">
    <location>
        <begin position="405"/>
        <end position="440"/>
    </location>
</feature>
<dbReference type="eggNOG" id="ENOG502SKG6">
    <property type="taxonomic scope" value="Eukaryota"/>
</dbReference>
<feature type="transmembrane region" description="Helical" evidence="15">
    <location>
        <begin position="170"/>
        <end position="194"/>
    </location>
</feature>
<keyword evidence="8 16" id="KW-0732">Signal</keyword>
<evidence type="ECO:0000256" key="10">
    <source>
        <dbReference type="ARBA" id="ARBA00023136"/>
    </source>
</evidence>
<comment type="similarity">
    <text evidence="4">Belongs to the RBT5 family.</text>
</comment>
<dbReference type="STRING" id="692275.N1QF64"/>
<dbReference type="GO" id="GO:0005576">
    <property type="term" value="C:extracellular region"/>
    <property type="evidence" value="ECO:0007669"/>
    <property type="project" value="UniProtKB-SubCell"/>
</dbReference>
<keyword evidence="10 15" id="KW-0472">Membrane</keyword>
<evidence type="ECO:0000256" key="11">
    <source>
        <dbReference type="ARBA" id="ARBA00023157"/>
    </source>
</evidence>
<evidence type="ECO:0000256" key="1">
    <source>
        <dbReference type="ARBA" id="ARBA00004141"/>
    </source>
</evidence>
<keyword evidence="11" id="KW-1015">Disulfide bond</keyword>
<dbReference type="InterPro" id="IPR018247">
    <property type="entry name" value="EF_Hand_1_Ca_BS"/>
</dbReference>
<feature type="transmembrane region" description="Helical" evidence="15">
    <location>
        <begin position="328"/>
        <end position="348"/>
    </location>
</feature>
<keyword evidence="19" id="KW-1185">Reference proteome</keyword>
<gene>
    <name evidence="18" type="ORF">SEPMUDRAFT_150488</name>
</gene>